<evidence type="ECO:0000313" key="2">
    <source>
        <dbReference type="EMBL" id="APG63341.1"/>
    </source>
</evidence>
<proteinExistence type="predicted"/>
<feature type="transmembrane region" description="Helical" evidence="1">
    <location>
        <begin position="45"/>
        <end position="66"/>
    </location>
</feature>
<evidence type="ECO:0000313" key="3">
    <source>
        <dbReference type="Proteomes" id="UP000242561"/>
    </source>
</evidence>
<name>A0A1L3JDW6_9SPHN</name>
<dbReference type="KEGG" id="sphl:LPB140_11705"/>
<protein>
    <recommendedName>
        <fullName evidence="4">DUF2892 domain-containing protein</fullName>
    </recommendedName>
</protein>
<dbReference type="Proteomes" id="UP000242561">
    <property type="component" value="Chromosome"/>
</dbReference>
<gene>
    <name evidence="2" type="ORF">LPB140_11705</name>
</gene>
<dbReference type="STRING" id="1913578.LPB140_11705"/>
<dbReference type="OrthoDB" id="7583502at2"/>
<dbReference type="RefSeq" id="WP_072559995.1">
    <property type="nucleotide sequence ID" value="NZ_CP018154.1"/>
</dbReference>
<evidence type="ECO:0008006" key="4">
    <source>
        <dbReference type="Google" id="ProtNLM"/>
    </source>
</evidence>
<reference evidence="2 3" key="1">
    <citation type="submission" date="2016-11" db="EMBL/GenBank/DDBJ databases">
        <title>Sphingorhabdus sp. LPB0140, isolated from marine environment.</title>
        <authorList>
            <person name="Kim E."/>
            <person name="Yi H."/>
        </authorList>
    </citation>
    <scope>NUCLEOTIDE SEQUENCE [LARGE SCALE GENOMIC DNA]</scope>
    <source>
        <strain evidence="2 3">LPB0140</strain>
    </source>
</reference>
<keyword evidence="3" id="KW-1185">Reference proteome</keyword>
<accession>A0A1L3JDW6</accession>
<organism evidence="2 3">
    <name type="scientific">Sphingorhabdus lutea</name>
    <dbReference type="NCBI Taxonomy" id="1913578"/>
    <lineage>
        <taxon>Bacteria</taxon>
        <taxon>Pseudomonadati</taxon>
        <taxon>Pseudomonadota</taxon>
        <taxon>Alphaproteobacteria</taxon>
        <taxon>Sphingomonadales</taxon>
        <taxon>Sphingomonadaceae</taxon>
        <taxon>Sphingorhabdus</taxon>
    </lineage>
</organism>
<feature type="transmembrane region" description="Helical" evidence="1">
    <location>
        <begin position="14"/>
        <end position="39"/>
    </location>
</feature>
<keyword evidence="1" id="KW-0472">Membrane</keyword>
<evidence type="ECO:0000256" key="1">
    <source>
        <dbReference type="SAM" id="Phobius"/>
    </source>
</evidence>
<keyword evidence="1" id="KW-0812">Transmembrane</keyword>
<keyword evidence="1" id="KW-1133">Transmembrane helix</keyword>
<dbReference type="EMBL" id="CP018154">
    <property type="protein sequence ID" value="APG63341.1"/>
    <property type="molecule type" value="Genomic_DNA"/>
</dbReference>
<sequence>MTEEEKEALAKNRFFLLGIVRLVGAIFAMVGLAIIFNGFANQPKIVGYGLFINGMIGFAILPMMIAKKWKNDNQHKD</sequence>
<dbReference type="AlphaFoldDB" id="A0A1L3JDW6"/>